<dbReference type="Proteomes" id="UP000503540">
    <property type="component" value="Chromosome"/>
</dbReference>
<evidence type="ECO:0000256" key="3">
    <source>
        <dbReference type="ARBA" id="ARBA00022691"/>
    </source>
</evidence>
<dbReference type="PANTHER" id="PTHR43464:SF19">
    <property type="entry name" value="UBIQUINONE BIOSYNTHESIS O-METHYLTRANSFERASE, MITOCHONDRIAL"/>
    <property type="match status" value="1"/>
</dbReference>
<name>A0A6G9YQJ0_9NOCA</name>
<dbReference type="GO" id="GO:0008168">
    <property type="term" value="F:methyltransferase activity"/>
    <property type="evidence" value="ECO:0007669"/>
    <property type="project" value="UniProtKB-KW"/>
</dbReference>
<evidence type="ECO:0000256" key="1">
    <source>
        <dbReference type="ARBA" id="ARBA00022603"/>
    </source>
</evidence>
<dbReference type="InterPro" id="IPR041698">
    <property type="entry name" value="Methyltransf_25"/>
</dbReference>
<keyword evidence="1 5" id="KW-0489">Methyltransferase</keyword>
<evidence type="ECO:0000313" key="5">
    <source>
        <dbReference type="EMBL" id="QIS15569.1"/>
    </source>
</evidence>
<sequence>MNPPAKSSKLVNRAYNFAYKVGFSPWDLGPPMPELVDLIEGPDALRPGRALDLGCGAGSKSVYLAQHGWSVTGVDIAEEALKQARRKAADNGVDIEFVQCDLVDIPPDALRGRYDFLLDFGCSHSLRDEAKPRYAEGIARFAEPGATLYLYAFTKGPLSVRPEEIDTGFAPFWELVSATPGSIRRTPDAGPMWYRMIRRS</sequence>
<dbReference type="Gene3D" id="3.40.50.150">
    <property type="entry name" value="Vaccinia Virus protein VP39"/>
    <property type="match status" value="1"/>
</dbReference>
<dbReference type="SUPFAM" id="SSF53335">
    <property type="entry name" value="S-adenosyl-L-methionine-dependent methyltransferases"/>
    <property type="match status" value="1"/>
</dbReference>
<keyword evidence="3" id="KW-0949">S-adenosyl-L-methionine</keyword>
<evidence type="ECO:0000313" key="6">
    <source>
        <dbReference type="Proteomes" id="UP000503540"/>
    </source>
</evidence>
<dbReference type="EMBL" id="CP046172">
    <property type="protein sequence ID" value="QIS15569.1"/>
    <property type="molecule type" value="Genomic_DNA"/>
</dbReference>
<gene>
    <name evidence="5" type="ORF">F5544_38740</name>
</gene>
<evidence type="ECO:0000259" key="4">
    <source>
        <dbReference type="Pfam" id="PF13649"/>
    </source>
</evidence>
<keyword evidence="2 5" id="KW-0808">Transferase</keyword>
<dbReference type="KEGG" id="nah:F5544_38740"/>
<dbReference type="AlphaFoldDB" id="A0A6G9YQJ0"/>
<dbReference type="GO" id="GO:0032259">
    <property type="term" value="P:methylation"/>
    <property type="evidence" value="ECO:0007669"/>
    <property type="project" value="UniProtKB-KW"/>
</dbReference>
<dbReference type="CDD" id="cd02440">
    <property type="entry name" value="AdoMet_MTases"/>
    <property type="match status" value="1"/>
</dbReference>
<dbReference type="InterPro" id="IPR029063">
    <property type="entry name" value="SAM-dependent_MTases_sf"/>
</dbReference>
<reference evidence="5 6" key="1">
    <citation type="journal article" date="2019" name="ACS Chem. Biol.">
        <title>Identification and Mobilization of a Cryptic Antibiotic Biosynthesis Gene Locus from a Human-Pathogenic Nocardia Isolate.</title>
        <authorList>
            <person name="Herisse M."/>
            <person name="Ishida K."/>
            <person name="Porter J.L."/>
            <person name="Howden B."/>
            <person name="Hertweck C."/>
            <person name="Stinear T.P."/>
            <person name="Pidot S.J."/>
        </authorList>
    </citation>
    <scope>NUCLEOTIDE SEQUENCE [LARGE SCALE GENOMIC DNA]</scope>
    <source>
        <strain evidence="5 6">AUSMDU00012717</strain>
    </source>
</reference>
<dbReference type="Pfam" id="PF13649">
    <property type="entry name" value="Methyltransf_25"/>
    <property type="match status" value="1"/>
</dbReference>
<dbReference type="RefSeq" id="WP_167477795.1">
    <property type="nucleotide sequence ID" value="NZ_CP046172.1"/>
</dbReference>
<accession>A0A6G9YQJ0</accession>
<protein>
    <submittedName>
        <fullName evidence="5">Methyltransferase domain-containing protein</fullName>
    </submittedName>
</protein>
<organism evidence="5 6">
    <name type="scientific">Nocardia arthritidis</name>
    <dbReference type="NCBI Taxonomy" id="228602"/>
    <lineage>
        <taxon>Bacteria</taxon>
        <taxon>Bacillati</taxon>
        <taxon>Actinomycetota</taxon>
        <taxon>Actinomycetes</taxon>
        <taxon>Mycobacteriales</taxon>
        <taxon>Nocardiaceae</taxon>
        <taxon>Nocardia</taxon>
    </lineage>
</organism>
<dbReference type="PANTHER" id="PTHR43464">
    <property type="entry name" value="METHYLTRANSFERASE"/>
    <property type="match status" value="1"/>
</dbReference>
<feature type="domain" description="Methyltransferase" evidence="4">
    <location>
        <begin position="51"/>
        <end position="145"/>
    </location>
</feature>
<evidence type="ECO:0000256" key="2">
    <source>
        <dbReference type="ARBA" id="ARBA00022679"/>
    </source>
</evidence>
<proteinExistence type="predicted"/>
<keyword evidence="6" id="KW-1185">Reference proteome</keyword>